<organism evidence="1">
    <name type="scientific">marine metagenome</name>
    <dbReference type="NCBI Taxonomy" id="408172"/>
    <lineage>
        <taxon>unclassified sequences</taxon>
        <taxon>metagenomes</taxon>
        <taxon>ecological metagenomes</taxon>
    </lineage>
</organism>
<name>A0A382CH77_9ZZZZ</name>
<dbReference type="AlphaFoldDB" id="A0A382CH77"/>
<evidence type="ECO:0000313" key="1">
    <source>
        <dbReference type="EMBL" id="SVB24733.1"/>
    </source>
</evidence>
<reference evidence="1" key="1">
    <citation type="submission" date="2018-05" db="EMBL/GenBank/DDBJ databases">
        <authorList>
            <person name="Lanie J.A."/>
            <person name="Ng W.-L."/>
            <person name="Kazmierczak K.M."/>
            <person name="Andrzejewski T.M."/>
            <person name="Davidsen T.M."/>
            <person name="Wayne K.J."/>
            <person name="Tettelin H."/>
            <person name="Glass J.I."/>
            <person name="Rusch D."/>
            <person name="Podicherti R."/>
            <person name="Tsui H.-C.T."/>
            <person name="Winkler M.E."/>
        </authorList>
    </citation>
    <scope>NUCLEOTIDE SEQUENCE</scope>
</reference>
<dbReference type="EMBL" id="UINC01034221">
    <property type="protein sequence ID" value="SVB24733.1"/>
    <property type="molecule type" value="Genomic_DNA"/>
</dbReference>
<feature type="non-terminal residue" evidence="1">
    <location>
        <position position="95"/>
    </location>
</feature>
<sequence>MQEKQTVNTINPDEIIYINSEGNLFIDGASYIKGMDDYEWNFALSKKHFLTLLENLSHHPLHPEYEAITPLPEGTEPSEIIIDAIIKMGKNAGDL</sequence>
<gene>
    <name evidence="1" type="ORF">METZ01_LOCUS177587</name>
</gene>
<protein>
    <submittedName>
        <fullName evidence="1">Uncharacterized protein</fullName>
    </submittedName>
</protein>
<accession>A0A382CH77</accession>
<proteinExistence type="predicted"/>